<organism evidence="1 2">
    <name type="scientific">Lederbergia galactosidilytica</name>
    <dbReference type="NCBI Taxonomy" id="217031"/>
    <lineage>
        <taxon>Bacteria</taxon>
        <taxon>Bacillati</taxon>
        <taxon>Bacillota</taxon>
        <taxon>Bacilli</taxon>
        <taxon>Bacillales</taxon>
        <taxon>Bacillaceae</taxon>
        <taxon>Lederbergia</taxon>
    </lineage>
</organism>
<comment type="caution">
    <text evidence="1">The sequence shown here is derived from an EMBL/GenBank/DDBJ whole genome shotgun (WGS) entry which is preliminary data.</text>
</comment>
<protein>
    <submittedName>
        <fullName evidence="1">Uncharacterized protein</fullName>
    </submittedName>
</protein>
<evidence type="ECO:0000313" key="1">
    <source>
        <dbReference type="EMBL" id="KRG16931.1"/>
    </source>
</evidence>
<dbReference type="PATRIC" id="fig|217031.4.peg.833"/>
<dbReference type="Proteomes" id="UP000053881">
    <property type="component" value="Unassembled WGS sequence"/>
</dbReference>
<reference evidence="1 2" key="1">
    <citation type="submission" date="2015-06" db="EMBL/GenBank/DDBJ databases">
        <title>Genome sequencing project of Bacillus galactosidilyticus PL133.</title>
        <authorList>
            <person name="Gaiero J."/>
            <person name="Nicol R."/>
            <person name="Habash M."/>
        </authorList>
    </citation>
    <scope>NUCLEOTIDE SEQUENCE [LARGE SCALE GENOMIC DNA]</scope>
    <source>
        <strain evidence="1 2">PL133</strain>
    </source>
</reference>
<dbReference type="Gene3D" id="1.10.8.1050">
    <property type="entry name" value="Antitoxin VbhA-like"/>
    <property type="match status" value="1"/>
</dbReference>
<accession>A0A0Q9YKZ8</accession>
<dbReference type="EMBL" id="LGPB01000022">
    <property type="protein sequence ID" value="KRG16931.1"/>
    <property type="molecule type" value="Genomic_DNA"/>
</dbReference>
<dbReference type="InterPro" id="IPR043038">
    <property type="entry name" value="VbhA_sf"/>
</dbReference>
<proteinExistence type="predicted"/>
<evidence type="ECO:0000313" key="2">
    <source>
        <dbReference type="Proteomes" id="UP000053881"/>
    </source>
</evidence>
<sequence>MKDYCIANTTKYCIANTTKAEREKLVANAEAINSLGAEPLTKENQALLQMYVNGEIELDDLQRKIIDKYSK</sequence>
<gene>
    <name evidence="1" type="ORF">ACA29_02455</name>
</gene>
<dbReference type="InterPro" id="IPR033788">
    <property type="entry name" value="VbhA-like"/>
</dbReference>
<dbReference type="CDD" id="cd11586">
    <property type="entry name" value="VbhA_like"/>
    <property type="match status" value="1"/>
</dbReference>
<dbReference type="AlphaFoldDB" id="A0A0Q9YKZ8"/>
<name>A0A0Q9YKZ8_9BACI</name>